<dbReference type="Proteomes" id="UP001500064">
    <property type="component" value="Unassembled WGS sequence"/>
</dbReference>
<reference evidence="2 3" key="1">
    <citation type="journal article" date="2019" name="Int. J. Syst. Evol. Microbiol.">
        <title>The Global Catalogue of Microorganisms (GCM) 10K type strain sequencing project: providing services to taxonomists for standard genome sequencing and annotation.</title>
        <authorList>
            <consortium name="The Broad Institute Genomics Platform"/>
            <consortium name="The Broad Institute Genome Sequencing Center for Infectious Disease"/>
            <person name="Wu L."/>
            <person name="Ma J."/>
        </authorList>
    </citation>
    <scope>NUCLEOTIDE SEQUENCE [LARGE SCALE GENOMIC DNA]</scope>
    <source>
        <strain evidence="2 3">JCM 13929</strain>
    </source>
</reference>
<proteinExistence type="predicted"/>
<dbReference type="InterPro" id="IPR036513">
    <property type="entry name" value="STAS_dom_sf"/>
</dbReference>
<dbReference type="EMBL" id="BAAAMU010000244">
    <property type="protein sequence ID" value="GAA1697836.1"/>
    <property type="molecule type" value="Genomic_DNA"/>
</dbReference>
<dbReference type="RefSeq" id="WP_346115435.1">
    <property type="nucleotide sequence ID" value="NZ_BAAAMU010000244.1"/>
</dbReference>
<evidence type="ECO:0000313" key="3">
    <source>
        <dbReference type="Proteomes" id="UP001500064"/>
    </source>
</evidence>
<accession>A0ABN2I3D7</accession>
<protein>
    <recommendedName>
        <fullName evidence="1">STAS domain-containing protein</fullName>
    </recommendedName>
</protein>
<gene>
    <name evidence="2" type="ORF">GCM10009733_110940</name>
</gene>
<dbReference type="InterPro" id="IPR002645">
    <property type="entry name" value="STAS_dom"/>
</dbReference>
<name>A0ABN2I3D7_9ACTN</name>
<dbReference type="PROSITE" id="PS50801">
    <property type="entry name" value="STAS"/>
    <property type="match status" value="1"/>
</dbReference>
<dbReference type="SUPFAM" id="SSF52091">
    <property type="entry name" value="SpoIIaa-like"/>
    <property type="match status" value="1"/>
</dbReference>
<evidence type="ECO:0000313" key="2">
    <source>
        <dbReference type="EMBL" id="GAA1697836.1"/>
    </source>
</evidence>
<dbReference type="Pfam" id="PF01740">
    <property type="entry name" value="STAS"/>
    <property type="match status" value="1"/>
</dbReference>
<sequence length="124" mass="13232">MPTDPATDDFSIRTRNRGDILLIHLEGTLAGPPVDIVRMYVNSTFITHPSPKVVVDIGGVRLMNEAGRQMLRSAVHRARDAGGRMIIVRGEGVLLDDSGIGLDLAPTLQDAYQALNGSGEAPDG</sequence>
<evidence type="ECO:0000259" key="1">
    <source>
        <dbReference type="PROSITE" id="PS50801"/>
    </source>
</evidence>
<feature type="domain" description="STAS" evidence="1">
    <location>
        <begin position="10"/>
        <end position="88"/>
    </location>
</feature>
<keyword evidence="3" id="KW-1185">Reference proteome</keyword>
<organism evidence="2 3">
    <name type="scientific">Nonomuraea maheshkhaliensis</name>
    <dbReference type="NCBI Taxonomy" id="419590"/>
    <lineage>
        <taxon>Bacteria</taxon>
        <taxon>Bacillati</taxon>
        <taxon>Actinomycetota</taxon>
        <taxon>Actinomycetes</taxon>
        <taxon>Streptosporangiales</taxon>
        <taxon>Streptosporangiaceae</taxon>
        <taxon>Nonomuraea</taxon>
    </lineage>
</organism>
<comment type="caution">
    <text evidence="2">The sequence shown here is derived from an EMBL/GenBank/DDBJ whole genome shotgun (WGS) entry which is preliminary data.</text>
</comment>
<dbReference type="Gene3D" id="3.30.750.24">
    <property type="entry name" value="STAS domain"/>
    <property type="match status" value="1"/>
</dbReference>